<dbReference type="InterPro" id="IPR025874">
    <property type="entry name" value="DZR"/>
</dbReference>
<reference evidence="3 4" key="1">
    <citation type="submission" date="2019-01" db="EMBL/GenBank/DDBJ databases">
        <title>Draft genome sequence of Dictyobacter sp. Uno17.</title>
        <authorList>
            <person name="Wang C.M."/>
            <person name="Zheng Y."/>
            <person name="Sakai Y."/>
            <person name="Abe K."/>
            <person name="Yokota A."/>
            <person name="Yabe S."/>
        </authorList>
    </citation>
    <scope>NUCLEOTIDE SEQUENCE [LARGE SCALE GENOMIC DNA]</scope>
    <source>
        <strain evidence="3 4">Uno17</strain>
    </source>
</reference>
<evidence type="ECO:0000313" key="4">
    <source>
        <dbReference type="Proteomes" id="UP000322530"/>
    </source>
</evidence>
<feature type="domain" description="DZANK-type" evidence="2">
    <location>
        <begin position="309"/>
        <end position="352"/>
    </location>
</feature>
<evidence type="ECO:0000313" key="3">
    <source>
        <dbReference type="EMBL" id="GCF08702.1"/>
    </source>
</evidence>
<dbReference type="AlphaFoldDB" id="A0A5A5TB92"/>
<dbReference type="Pfam" id="PF12773">
    <property type="entry name" value="DZR"/>
    <property type="match status" value="1"/>
</dbReference>
<evidence type="ECO:0000259" key="2">
    <source>
        <dbReference type="Pfam" id="PF12773"/>
    </source>
</evidence>
<dbReference type="EMBL" id="BIXY01000029">
    <property type="protein sequence ID" value="GCF08702.1"/>
    <property type="molecule type" value="Genomic_DNA"/>
</dbReference>
<feature type="region of interest" description="Disordered" evidence="1">
    <location>
        <begin position="68"/>
        <end position="88"/>
    </location>
</feature>
<keyword evidence="4" id="KW-1185">Reference proteome</keyword>
<gene>
    <name evidence="3" type="ORF">KDI_22660</name>
</gene>
<sequence>MSTTQPAVNYFILLEINPDAPWSDADFDQIVRQRRNDWSRKRNGVGSAAQAAKQKLEQLKGYEILKNPAEREKQAREARNAQTGARDKEMAEMTKALEFITAKGYIEQNEIDALLKRYPLLTEQDIRKLLTVPISTAPNSGNAAKPPVQRLNETTFKDINNNLSILHMQTFYELLNLDATTSNEILYQAAEALYNDVVKRKPSSEIDAKKHLAGKAMVIFKTAEERHRYDESIRYRKLEAILKEFSNAISSGTRKHVTLKQVEALLERTREAGWDDEEALNELIELARQRAWTLELPVANPQAQKLQRCGHCAHMNEPEHKFCQYCNYELLTTCPDCGTNVKADAVGCNACGFAVGNRFRVDDLLEKLPHTQGIEAQLELLDEAARLWKPARSDKRVQTINLERAALLQKRQERQPYRQQLDAYIRHNQFYAAQRYLEDNREQIDNAASLGQEIDARIRQAGSLRNRAQASRNTEEQADLYRQALLICSDDHEAREQLSKMPPTPASALSVRINNAQVTLNWLPSPTQGVRYQIIRMAYKQPATPRDGTLLATVSAITYTDTQAEIGIPLYYTIFTECEGIIATQPALLSMPIFLIQDIQDELLEVDHQKVILQWSTPPNVQSIVVVRKERLAPHTIEDGQRLILTDNARLIDTDVLNEHIYYYKIYSQFNNQGKILTSPGKVIKARPEAPPDLITELAITNEKQADGYQVYLKWKTPSKGKAIILKSEQSSGLKSGKIIPMEHLARYGTTLEGQSDNLTDEWPSQGSCYYTPFVCVGRMAYCGTEVHYACIDEVENLSVENLGTVLRLRWDWPSECREVMIAYKYAAGDSKMEFSRTITRSEYANAGYLDIRGEKQCDYFIRVTNLIRQGQHLITSAGVDIQARLVNKLALTYEIKKALFSQKRTLHIRTLTPGELPTILLIARRDHLPAKKTDGERILQLEGPISIKKELSFPLPDRKYSGRTFSKLYVEDDSAYDYLKIQHPSDTTLRLD</sequence>
<comment type="caution">
    <text evidence="3">The sequence shown here is derived from an EMBL/GenBank/DDBJ whole genome shotgun (WGS) entry which is preliminary data.</text>
</comment>
<name>A0A5A5TB92_9CHLR</name>
<protein>
    <recommendedName>
        <fullName evidence="2">DZANK-type domain-containing protein</fullName>
    </recommendedName>
</protein>
<dbReference type="RefSeq" id="WP_149401684.1">
    <property type="nucleotide sequence ID" value="NZ_BIXY01000029.1"/>
</dbReference>
<dbReference type="OrthoDB" id="4494375at2"/>
<accession>A0A5A5TB92</accession>
<proteinExistence type="predicted"/>
<evidence type="ECO:0000256" key="1">
    <source>
        <dbReference type="SAM" id="MobiDB-lite"/>
    </source>
</evidence>
<dbReference type="Proteomes" id="UP000322530">
    <property type="component" value="Unassembled WGS sequence"/>
</dbReference>
<organism evidence="3 4">
    <name type="scientific">Dictyobacter arantiisoli</name>
    <dbReference type="NCBI Taxonomy" id="2014874"/>
    <lineage>
        <taxon>Bacteria</taxon>
        <taxon>Bacillati</taxon>
        <taxon>Chloroflexota</taxon>
        <taxon>Ktedonobacteria</taxon>
        <taxon>Ktedonobacterales</taxon>
        <taxon>Dictyobacteraceae</taxon>
        <taxon>Dictyobacter</taxon>
    </lineage>
</organism>